<evidence type="ECO:0000313" key="12">
    <source>
        <dbReference type="EMBL" id="PZF78843.1"/>
    </source>
</evidence>
<dbReference type="InterPro" id="IPR029001">
    <property type="entry name" value="ITPase-like_fam"/>
</dbReference>
<feature type="binding site" evidence="10">
    <location>
        <position position="75"/>
    </location>
    <ligand>
        <name>substrate</name>
    </ligand>
</feature>
<dbReference type="PANTHER" id="PTHR11067:SF9">
    <property type="entry name" value="INOSINE TRIPHOSPHATE PYROPHOSPHATASE"/>
    <property type="match status" value="1"/>
</dbReference>
<dbReference type="SUPFAM" id="SSF52972">
    <property type="entry name" value="ITPase-like"/>
    <property type="match status" value="1"/>
</dbReference>
<comment type="catalytic activity">
    <reaction evidence="10">
        <text>ITP + H2O = IMP + diphosphate + H(+)</text>
        <dbReference type="Rhea" id="RHEA:29399"/>
        <dbReference type="ChEBI" id="CHEBI:15377"/>
        <dbReference type="ChEBI" id="CHEBI:15378"/>
        <dbReference type="ChEBI" id="CHEBI:33019"/>
        <dbReference type="ChEBI" id="CHEBI:58053"/>
        <dbReference type="ChEBI" id="CHEBI:61402"/>
        <dbReference type="EC" id="3.6.1.66"/>
    </reaction>
</comment>
<keyword evidence="5 10" id="KW-0378">Hydrolase</keyword>
<comment type="subunit">
    <text evidence="2 10">Homodimer.</text>
</comment>
<dbReference type="NCBIfam" id="TIGR00042">
    <property type="entry name" value="RdgB/HAM1 family non-canonical purine NTP pyrophosphatase"/>
    <property type="match status" value="1"/>
</dbReference>
<evidence type="ECO:0000256" key="9">
    <source>
        <dbReference type="ARBA" id="ARBA00052017"/>
    </source>
</evidence>
<evidence type="ECO:0000256" key="7">
    <source>
        <dbReference type="ARBA" id="ARBA00023080"/>
    </source>
</evidence>
<comment type="cofactor">
    <cofactor evidence="10">
        <name>Mg(2+)</name>
        <dbReference type="ChEBI" id="CHEBI:18420"/>
    </cofactor>
    <text evidence="10">Binds 1 Mg(2+) ion per subunit.</text>
</comment>
<dbReference type="GO" id="GO:0000166">
    <property type="term" value="F:nucleotide binding"/>
    <property type="evidence" value="ECO:0007669"/>
    <property type="project" value="UniProtKB-KW"/>
</dbReference>
<comment type="catalytic activity">
    <reaction evidence="8 10">
        <text>dITP + H2O = dIMP + diphosphate + H(+)</text>
        <dbReference type="Rhea" id="RHEA:28342"/>
        <dbReference type="ChEBI" id="CHEBI:15377"/>
        <dbReference type="ChEBI" id="CHEBI:15378"/>
        <dbReference type="ChEBI" id="CHEBI:33019"/>
        <dbReference type="ChEBI" id="CHEBI:61194"/>
        <dbReference type="ChEBI" id="CHEBI:61382"/>
        <dbReference type="EC" id="3.6.1.66"/>
    </reaction>
</comment>
<dbReference type="CDD" id="cd00515">
    <property type="entry name" value="HAM1"/>
    <property type="match status" value="1"/>
</dbReference>
<evidence type="ECO:0000313" key="13">
    <source>
        <dbReference type="Proteomes" id="UP000248795"/>
    </source>
</evidence>
<reference evidence="13" key="1">
    <citation type="submission" date="2018-06" db="EMBL/GenBank/DDBJ databases">
        <title>Aestuariibacter litoralis strain KCTC 52945T.</title>
        <authorList>
            <person name="Li X."/>
            <person name="Salam N."/>
            <person name="Li J.-L."/>
            <person name="Chen Y.-M."/>
            <person name="Yang Z.-W."/>
            <person name="Zhang L.-Y."/>
            <person name="Han M.-X."/>
            <person name="Xiao M."/>
            <person name="Li W.-J."/>
        </authorList>
    </citation>
    <scope>NUCLEOTIDE SEQUENCE [LARGE SCALE GENOMIC DNA]</scope>
    <source>
        <strain evidence="13">KCTC 52945</strain>
    </source>
</reference>
<keyword evidence="3 10" id="KW-0479">Metal-binding</keyword>
<feature type="binding site" evidence="10">
    <location>
        <position position="74"/>
    </location>
    <ligand>
        <name>Mg(2+)</name>
        <dbReference type="ChEBI" id="CHEBI:18420"/>
    </ligand>
</feature>
<dbReference type="GO" id="GO:0035870">
    <property type="term" value="F:dITP diphosphatase activity"/>
    <property type="evidence" value="ECO:0007669"/>
    <property type="project" value="UniProtKB-UniRule"/>
</dbReference>
<evidence type="ECO:0000256" key="10">
    <source>
        <dbReference type="HAMAP-Rule" id="MF_01405"/>
    </source>
</evidence>
<dbReference type="FunFam" id="3.90.950.10:FF:000001">
    <property type="entry name" value="dITP/XTP pyrophosphatase"/>
    <property type="match status" value="1"/>
</dbReference>
<dbReference type="AlphaFoldDB" id="A0A2W2CFE4"/>
<dbReference type="HAMAP" id="MF_01405">
    <property type="entry name" value="Non_canon_purine_NTPase"/>
    <property type="match status" value="1"/>
</dbReference>
<dbReference type="GO" id="GO:0036220">
    <property type="term" value="F:ITP diphosphatase activity"/>
    <property type="evidence" value="ECO:0007669"/>
    <property type="project" value="UniProtKB-UniRule"/>
</dbReference>
<comment type="function">
    <text evidence="10">Pyrophosphatase that catalyzes the hydrolysis of nucleoside triphosphates to their monophosphate derivatives, with a high preference for the non-canonical purine nucleotides XTP (xanthosine triphosphate), dITP (deoxyinosine triphosphate) and ITP. Seems to function as a house-cleaning enzyme that removes non-canonical purine nucleotides from the nucleotide pool, thus preventing their incorporation into DNA/RNA and avoiding chromosomal lesions.</text>
</comment>
<organism evidence="12 13">
    <name type="scientific">Aestuariivirga litoralis</name>
    <dbReference type="NCBI Taxonomy" id="2650924"/>
    <lineage>
        <taxon>Bacteria</taxon>
        <taxon>Pseudomonadati</taxon>
        <taxon>Pseudomonadota</taxon>
        <taxon>Alphaproteobacteria</taxon>
        <taxon>Hyphomicrobiales</taxon>
        <taxon>Aestuariivirgaceae</taxon>
        <taxon>Aestuariivirga</taxon>
    </lineage>
</organism>
<comment type="catalytic activity">
    <reaction evidence="9 10">
        <text>XTP + H2O = XMP + diphosphate + H(+)</text>
        <dbReference type="Rhea" id="RHEA:28610"/>
        <dbReference type="ChEBI" id="CHEBI:15377"/>
        <dbReference type="ChEBI" id="CHEBI:15378"/>
        <dbReference type="ChEBI" id="CHEBI:33019"/>
        <dbReference type="ChEBI" id="CHEBI:57464"/>
        <dbReference type="ChEBI" id="CHEBI:61314"/>
        <dbReference type="EC" id="3.6.1.66"/>
    </reaction>
</comment>
<name>A0A2W2CFE4_9HYPH</name>
<dbReference type="GO" id="GO:0036222">
    <property type="term" value="F:XTP diphosphatase activity"/>
    <property type="evidence" value="ECO:0007669"/>
    <property type="project" value="UniProtKB-UniRule"/>
</dbReference>
<dbReference type="InterPro" id="IPR002637">
    <property type="entry name" value="RdgB/HAM1"/>
</dbReference>
<evidence type="ECO:0000256" key="11">
    <source>
        <dbReference type="RuleBase" id="RU003781"/>
    </source>
</evidence>
<dbReference type="Gene3D" id="3.90.950.10">
    <property type="match status" value="1"/>
</dbReference>
<feature type="binding site" evidence="10">
    <location>
        <begin position="188"/>
        <end position="189"/>
    </location>
    <ligand>
        <name>substrate</name>
    </ligand>
</feature>
<comment type="caution">
    <text evidence="10">Lacks conserved residue(s) required for the propagation of feature annotation.</text>
</comment>
<dbReference type="GO" id="GO:0009146">
    <property type="term" value="P:purine nucleoside triphosphate catabolic process"/>
    <property type="evidence" value="ECO:0007669"/>
    <property type="project" value="UniProtKB-UniRule"/>
</dbReference>
<dbReference type="GO" id="GO:0046872">
    <property type="term" value="F:metal ion binding"/>
    <property type="evidence" value="ECO:0007669"/>
    <property type="project" value="UniProtKB-KW"/>
</dbReference>
<evidence type="ECO:0000256" key="8">
    <source>
        <dbReference type="ARBA" id="ARBA00051875"/>
    </source>
</evidence>
<evidence type="ECO:0000256" key="2">
    <source>
        <dbReference type="ARBA" id="ARBA00011738"/>
    </source>
</evidence>
<keyword evidence="7 10" id="KW-0546">Nucleotide metabolism</keyword>
<feature type="binding site" evidence="10">
    <location>
        <begin position="13"/>
        <end position="18"/>
    </location>
    <ligand>
        <name>substrate</name>
    </ligand>
</feature>
<comment type="caution">
    <text evidence="12">The sequence shown here is derived from an EMBL/GenBank/DDBJ whole genome shotgun (WGS) entry which is preliminary data.</text>
</comment>
<keyword evidence="6 10" id="KW-0460">Magnesium</keyword>
<evidence type="ECO:0000256" key="6">
    <source>
        <dbReference type="ARBA" id="ARBA00022842"/>
    </source>
</evidence>
<dbReference type="EMBL" id="QKVK01000001">
    <property type="protein sequence ID" value="PZF78843.1"/>
    <property type="molecule type" value="Genomic_DNA"/>
</dbReference>
<evidence type="ECO:0000256" key="3">
    <source>
        <dbReference type="ARBA" id="ARBA00022723"/>
    </source>
</evidence>
<dbReference type="Proteomes" id="UP000248795">
    <property type="component" value="Unassembled WGS sequence"/>
</dbReference>
<comment type="similarity">
    <text evidence="1 10 11">Belongs to the HAM1 NTPase family.</text>
</comment>
<dbReference type="EC" id="3.6.1.66" evidence="10"/>
<gene>
    <name evidence="12" type="primary">rdgB</name>
    <name evidence="12" type="ORF">DK847_03355</name>
</gene>
<sequence length="201" mass="21867">MRTLRDQKIVIATHNKGKLEEFAALLKPYGVEAVSAGALGLPEPVETESTFAGNARIKALAAMKASGLIAVSDDSGLCVEALGGEPGVYTADWAGPDRDWNRAMRLVEEKLQAKGATTPDKRRAYFACTLCVIWPDGTERVFEGRAQGSLAWPPRGALGHGYDPMFVPDGETRTFAELAPEEKNRISHRARALELLVRDLF</sequence>
<evidence type="ECO:0000256" key="5">
    <source>
        <dbReference type="ARBA" id="ARBA00022801"/>
    </source>
</evidence>
<dbReference type="RefSeq" id="WP_111196171.1">
    <property type="nucleotide sequence ID" value="NZ_QKVK01000001.1"/>
</dbReference>
<feature type="binding site" evidence="10">
    <location>
        <position position="183"/>
    </location>
    <ligand>
        <name>substrate</name>
    </ligand>
</feature>
<dbReference type="GO" id="GO:0005829">
    <property type="term" value="C:cytosol"/>
    <property type="evidence" value="ECO:0007669"/>
    <property type="project" value="TreeGrafter"/>
</dbReference>
<dbReference type="GO" id="GO:0017111">
    <property type="term" value="F:ribonucleoside triphosphate phosphatase activity"/>
    <property type="evidence" value="ECO:0007669"/>
    <property type="project" value="InterPro"/>
</dbReference>
<evidence type="ECO:0000256" key="1">
    <source>
        <dbReference type="ARBA" id="ARBA00008023"/>
    </source>
</evidence>
<keyword evidence="13" id="KW-1185">Reference proteome</keyword>
<dbReference type="GO" id="GO:0009117">
    <property type="term" value="P:nucleotide metabolic process"/>
    <property type="evidence" value="ECO:0007669"/>
    <property type="project" value="UniProtKB-KW"/>
</dbReference>
<feature type="active site" description="Proton acceptor" evidence="10">
    <location>
        <position position="74"/>
    </location>
</feature>
<dbReference type="Pfam" id="PF01725">
    <property type="entry name" value="Ham1p_like"/>
    <property type="match status" value="1"/>
</dbReference>
<protein>
    <recommendedName>
        <fullName evidence="10">dITP/XTP pyrophosphatase</fullName>
        <ecNumber evidence="10">3.6.1.66</ecNumber>
    </recommendedName>
    <alternativeName>
        <fullName evidence="10">Non-canonical purine NTP pyrophosphatase</fullName>
    </alternativeName>
    <alternativeName>
        <fullName evidence="10">Non-standard purine NTP pyrophosphatase</fullName>
    </alternativeName>
    <alternativeName>
        <fullName evidence="10">Nucleoside-triphosphate diphosphatase</fullName>
    </alternativeName>
    <alternativeName>
        <fullName evidence="10">Nucleoside-triphosphate pyrophosphatase</fullName>
        <shortName evidence="10">NTPase</shortName>
    </alternativeName>
</protein>
<feature type="binding site" evidence="10">
    <location>
        <begin position="160"/>
        <end position="163"/>
    </location>
    <ligand>
        <name>substrate</name>
    </ligand>
</feature>
<dbReference type="InterPro" id="IPR020922">
    <property type="entry name" value="dITP/XTP_pyrophosphatase"/>
</dbReference>
<keyword evidence="4 10" id="KW-0547">Nucleotide-binding</keyword>
<proteinExistence type="inferred from homology"/>
<evidence type="ECO:0000256" key="4">
    <source>
        <dbReference type="ARBA" id="ARBA00022741"/>
    </source>
</evidence>
<dbReference type="PANTHER" id="PTHR11067">
    <property type="entry name" value="INOSINE TRIPHOSPHATE PYROPHOSPHATASE/HAM1 PROTEIN"/>
    <property type="match status" value="1"/>
</dbReference>
<accession>A0A2W2CFE4</accession>